<dbReference type="AlphaFoldDB" id="A0A4Y2KYK5"/>
<reference evidence="1 2" key="1">
    <citation type="journal article" date="2019" name="Sci. Rep.">
        <title>Orb-weaving spider Araneus ventricosus genome elucidates the spidroin gene catalogue.</title>
        <authorList>
            <person name="Kono N."/>
            <person name="Nakamura H."/>
            <person name="Ohtoshi R."/>
            <person name="Moran D.A.P."/>
            <person name="Shinohara A."/>
            <person name="Yoshida Y."/>
            <person name="Fujiwara M."/>
            <person name="Mori M."/>
            <person name="Tomita M."/>
            <person name="Arakawa K."/>
        </authorList>
    </citation>
    <scope>NUCLEOTIDE SEQUENCE [LARGE SCALE GENOMIC DNA]</scope>
</reference>
<name>A0A4Y2KYK5_ARAVE</name>
<comment type="caution">
    <text evidence="1">The sequence shown here is derived from an EMBL/GenBank/DDBJ whole genome shotgun (WGS) entry which is preliminary data.</text>
</comment>
<organism evidence="1 2">
    <name type="scientific">Araneus ventricosus</name>
    <name type="common">Orbweaver spider</name>
    <name type="synonym">Epeira ventricosa</name>
    <dbReference type="NCBI Taxonomy" id="182803"/>
    <lineage>
        <taxon>Eukaryota</taxon>
        <taxon>Metazoa</taxon>
        <taxon>Ecdysozoa</taxon>
        <taxon>Arthropoda</taxon>
        <taxon>Chelicerata</taxon>
        <taxon>Arachnida</taxon>
        <taxon>Araneae</taxon>
        <taxon>Araneomorphae</taxon>
        <taxon>Entelegynae</taxon>
        <taxon>Araneoidea</taxon>
        <taxon>Araneidae</taxon>
        <taxon>Araneus</taxon>
    </lineage>
</organism>
<dbReference type="Proteomes" id="UP000499080">
    <property type="component" value="Unassembled WGS sequence"/>
</dbReference>
<sequence>MRSVVAIPHLLISRQEKKFINVLNNTELQQVVNIFREENASLDDINGAGEKVFIALYGGKNSEETMDSLRFKLSQKSLVKDNFNLVCLSHYSSCT</sequence>
<proteinExistence type="predicted"/>
<gene>
    <name evidence="1" type="ORF">AVEN_272611_1</name>
</gene>
<evidence type="ECO:0000313" key="1">
    <source>
        <dbReference type="EMBL" id="GBN06687.1"/>
    </source>
</evidence>
<protein>
    <submittedName>
        <fullName evidence="1">Uncharacterized protein</fullName>
    </submittedName>
</protein>
<accession>A0A4Y2KYK5</accession>
<keyword evidence="2" id="KW-1185">Reference proteome</keyword>
<evidence type="ECO:0000313" key="2">
    <source>
        <dbReference type="Proteomes" id="UP000499080"/>
    </source>
</evidence>
<dbReference type="EMBL" id="BGPR01116331">
    <property type="protein sequence ID" value="GBN06687.1"/>
    <property type="molecule type" value="Genomic_DNA"/>
</dbReference>